<evidence type="ECO:0000313" key="11">
    <source>
        <dbReference type="Proteomes" id="UP000445000"/>
    </source>
</evidence>
<dbReference type="InterPro" id="IPR003783">
    <property type="entry name" value="Regulatory_RecX"/>
</dbReference>
<evidence type="ECO:0000256" key="5">
    <source>
        <dbReference type="HAMAP-Rule" id="MF_01114"/>
    </source>
</evidence>
<dbReference type="GO" id="GO:0006282">
    <property type="term" value="P:regulation of DNA repair"/>
    <property type="evidence" value="ECO:0007669"/>
    <property type="project" value="UniProtKB-UniRule"/>
</dbReference>
<sequence>MRRSKTSRTRELFEAAGLPAADDEALTPEERAERAKKQDKEVEASAVHLLSRREHSTEELKRKLAAKGYPEASIATVLDKLGKKKWVSDERFAANYVHHHARRGQGPVRIRAELRQQGITDEQIQQKIAGGEQDWSGLAAEVRRRKFGAELPRSAAERAKQARFLQYRGFNSDQIRAALKFDPDLDDEPERD</sequence>
<protein>
    <recommendedName>
        <fullName evidence="3 5">Regulatory protein RecX</fullName>
    </recommendedName>
</protein>
<evidence type="ECO:0000256" key="4">
    <source>
        <dbReference type="ARBA" id="ARBA00022490"/>
    </source>
</evidence>
<dbReference type="GO" id="GO:0005737">
    <property type="term" value="C:cytoplasm"/>
    <property type="evidence" value="ECO:0007669"/>
    <property type="project" value="UniProtKB-SubCell"/>
</dbReference>
<dbReference type="InterPro" id="IPR053925">
    <property type="entry name" value="RecX_HTH_3rd"/>
</dbReference>
<dbReference type="PANTHER" id="PTHR33602">
    <property type="entry name" value="REGULATORY PROTEIN RECX FAMILY PROTEIN"/>
    <property type="match status" value="1"/>
</dbReference>
<name>A0A829Y785_9GAMM</name>
<feature type="domain" description="RecX third three-helical" evidence="8">
    <location>
        <begin position="138"/>
        <end position="179"/>
    </location>
</feature>
<evidence type="ECO:0000313" key="10">
    <source>
        <dbReference type="EMBL" id="GFE79109.1"/>
    </source>
</evidence>
<feature type="compositionally biased region" description="Basic and acidic residues" evidence="6">
    <location>
        <begin position="28"/>
        <end position="43"/>
    </location>
</feature>
<comment type="similarity">
    <text evidence="2 5">Belongs to the RecX family.</text>
</comment>
<gene>
    <name evidence="5" type="primary">recX</name>
    <name evidence="10" type="ORF">GCM10011487_11090</name>
</gene>
<evidence type="ECO:0000259" key="7">
    <source>
        <dbReference type="Pfam" id="PF02631"/>
    </source>
</evidence>
<dbReference type="InterPro" id="IPR053926">
    <property type="entry name" value="RecX_HTH_1st"/>
</dbReference>
<comment type="caution">
    <text evidence="10">The sequence shown here is derived from an EMBL/GenBank/DDBJ whole genome shotgun (WGS) entry which is preliminary data.</text>
</comment>
<keyword evidence="4 5" id="KW-0963">Cytoplasm</keyword>
<comment type="subcellular location">
    <subcellularLocation>
        <location evidence="1 5">Cytoplasm</location>
    </subcellularLocation>
</comment>
<dbReference type="Pfam" id="PF02631">
    <property type="entry name" value="RecX_HTH2"/>
    <property type="match status" value="1"/>
</dbReference>
<evidence type="ECO:0000256" key="2">
    <source>
        <dbReference type="ARBA" id="ARBA00009695"/>
    </source>
</evidence>
<dbReference type="Gene3D" id="1.10.10.10">
    <property type="entry name" value="Winged helix-like DNA-binding domain superfamily/Winged helix DNA-binding domain"/>
    <property type="match status" value="3"/>
</dbReference>
<comment type="function">
    <text evidence="5">Modulates RecA activity.</text>
</comment>
<dbReference type="PANTHER" id="PTHR33602:SF1">
    <property type="entry name" value="REGULATORY PROTEIN RECX FAMILY PROTEIN"/>
    <property type="match status" value="1"/>
</dbReference>
<evidence type="ECO:0000256" key="1">
    <source>
        <dbReference type="ARBA" id="ARBA00004496"/>
    </source>
</evidence>
<reference evidence="11" key="1">
    <citation type="submission" date="2020-01" db="EMBL/GenBank/DDBJ databases">
        <title>'Steroidobacter agaridevorans' sp. nov., agar-degrading bacteria isolated from rhizosphere soils.</title>
        <authorList>
            <person name="Ikenaga M."/>
            <person name="Kataoka M."/>
            <person name="Murouchi A."/>
            <person name="Katsuragi S."/>
            <person name="Sakai M."/>
        </authorList>
    </citation>
    <scope>NUCLEOTIDE SEQUENCE [LARGE SCALE GENOMIC DNA]</scope>
    <source>
        <strain evidence="11">YU21-B</strain>
    </source>
</reference>
<dbReference type="HAMAP" id="MF_01114">
    <property type="entry name" value="RecX"/>
    <property type="match status" value="1"/>
</dbReference>
<dbReference type="AlphaFoldDB" id="A0A829Y785"/>
<proteinExistence type="inferred from homology"/>
<dbReference type="Proteomes" id="UP000445000">
    <property type="component" value="Unassembled WGS sequence"/>
</dbReference>
<evidence type="ECO:0000256" key="6">
    <source>
        <dbReference type="SAM" id="MobiDB-lite"/>
    </source>
</evidence>
<dbReference type="Pfam" id="PF21982">
    <property type="entry name" value="RecX_HTH1"/>
    <property type="match status" value="1"/>
</dbReference>
<keyword evidence="11" id="KW-1185">Reference proteome</keyword>
<feature type="domain" description="RecX second three-helical" evidence="7">
    <location>
        <begin position="88"/>
        <end position="126"/>
    </location>
</feature>
<feature type="domain" description="RecX first three-helical" evidence="9">
    <location>
        <begin position="45"/>
        <end position="81"/>
    </location>
</feature>
<evidence type="ECO:0000256" key="3">
    <source>
        <dbReference type="ARBA" id="ARBA00018111"/>
    </source>
</evidence>
<dbReference type="InterPro" id="IPR053924">
    <property type="entry name" value="RecX_HTH_2nd"/>
</dbReference>
<dbReference type="InterPro" id="IPR036388">
    <property type="entry name" value="WH-like_DNA-bd_sf"/>
</dbReference>
<evidence type="ECO:0000259" key="9">
    <source>
        <dbReference type="Pfam" id="PF21982"/>
    </source>
</evidence>
<feature type="region of interest" description="Disordered" evidence="6">
    <location>
        <begin position="1"/>
        <end position="46"/>
    </location>
</feature>
<organism evidence="10 11">
    <name type="scientific">Steroidobacter agaridevorans</name>
    <dbReference type="NCBI Taxonomy" id="2695856"/>
    <lineage>
        <taxon>Bacteria</taxon>
        <taxon>Pseudomonadati</taxon>
        <taxon>Pseudomonadota</taxon>
        <taxon>Gammaproteobacteria</taxon>
        <taxon>Steroidobacterales</taxon>
        <taxon>Steroidobacteraceae</taxon>
        <taxon>Steroidobacter</taxon>
    </lineage>
</organism>
<accession>A0A829Y785</accession>
<dbReference type="Pfam" id="PF21981">
    <property type="entry name" value="RecX_HTH3"/>
    <property type="match status" value="1"/>
</dbReference>
<dbReference type="EMBL" id="BLJN01000001">
    <property type="protein sequence ID" value="GFE79109.1"/>
    <property type="molecule type" value="Genomic_DNA"/>
</dbReference>
<evidence type="ECO:0000259" key="8">
    <source>
        <dbReference type="Pfam" id="PF21981"/>
    </source>
</evidence>